<dbReference type="NCBIfam" id="TIGR02565">
    <property type="entry name" value="cas_Csy2"/>
    <property type="match status" value="1"/>
</dbReference>
<protein>
    <submittedName>
        <fullName evidence="1">Superoxide dismutase</fullName>
    </submittedName>
</protein>
<dbReference type="AlphaFoldDB" id="A0A348HDQ3"/>
<dbReference type="Proteomes" id="UP000267342">
    <property type="component" value="Chromosome"/>
</dbReference>
<gene>
    <name evidence="1" type="ORF">ZBT109_0986</name>
</gene>
<evidence type="ECO:0000313" key="2">
    <source>
        <dbReference type="Proteomes" id="UP000267342"/>
    </source>
</evidence>
<sequence>MTAFIGLMHALERQCAQDGIALCFHGIGVVCHEAKPQTSRSSFGQHSFLLTRNPLKNDGKTAAIVEEGRMHVELSLVLMLSGNASEGTQEERMALAKQLDDYVHRMRIAGGSVLPRENIRSENLRRPHHHQVPHIEPLALEDDAQYTKQLNRLKRRLLPGFALILREDALAQHKNALQEAQPDASLLDAWLDLSRFNYRYDADAAEKQHWPLVRRPSGWLVPIPIGYCALSDEIPANAIANARDPYTPLRFVEPLLSIGEWRSPHRLQCIEEMLWRIKPNSDERLFLLEMLVQAPVDGDVI</sequence>
<dbReference type="STRING" id="1123510.GCA_000620025_01018"/>
<dbReference type="Pfam" id="PF09614">
    <property type="entry name" value="Cas_Csy2"/>
    <property type="match status" value="1"/>
</dbReference>
<dbReference type="EMBL" id="AP018933">
    <property type="protein sequence ID" value="BBG29755.1"/>
    <property type="molecule type" value="Genomic_DNA"/>
</dbReference>
<dbReference type="CDD" id="cd09736">
    <property type="entry name" value="Csy2_I-F"/>
    <property type="match status" value="1"/>
</dbReference>
<evidence type="ECO:0000313" key="1">
    <source>
        <dbReference type="EMBL" id="BBG29755.1"/>
    </source>
</evidence>
<reference evidence="1 2" key="1">
    <citation type="submission" date="2018-09" db="EMBL/GenBank/DDBJ databases">
        <title>Zymobacter palmae IAM14233 (=T109) whole genome analysis.</title>
        <authorList>
            <person name="Yanase H."/>
        </authorList>
    </citation>
    <scope>NUCLEOTIDE SEQUENCE [LARGE SCALE GENOMIC DNA]</scope>
    <source>
        <strain evidence="1 2">IAM14233</strain>
    </source>
</reference>
<dbReference type="KEGG" id="zpl:ZBT109_0986"/>
<dbReference type="InterPro" id="IPR013398">
    <property type="entry name" value="CRISPR-assoc_prot_Csy2"/>
</dbReference>
<organism evidence="1 2">
    <name type="scientific">Zymobacter palmae</name>
    <dbReference type="NCBI Taxonomy" id="33074"/>
    <lineage>
        <taxon>Bacteria</taxon>
        <taxon>Pseudomonadati</taxon>
        <taxon>Pseudomonadota</taxon>
        <taxon>Gammaproteobacteria</taxon>
        <taxon>Oceanospirillales</taxon>
        <taxon>Halomonadaceae</taxon>
        <taxon>Zymobacter group</taxon>
        <taxon>Zymobacter</taxon>
    </lineage>
</organism>
<keyword evidence="2" id="KW-1185">Reference proteome</keyword>
<name>A0A348HDQ3_9GAMM</name>
<proteinExistence type="predicted"/>
<accession>A0A348HDQ3</accession>